<dbReference type="PRINTS" id="PR00007">
    <property type="entry name" value="COMPLEMNTC1Q"/>
</dbReference>
<dbReference type="SMART" id="SM00110">
    <property type="entry name" value="C1Q"/>
    <property type="match status" value="1"/>
</dbReference>
<evidence type="ECO:0000256" key="3">
    <source>
        <dbReference type="ARBA" id="ARBA00022729"/>
    </source>
</evidence>
<name>A0A194APF3_PINFU</name>
<dbReference type="EMBL" id="GELH01000174">
    <property type="protein sequence ID" value="JAS04098.1"/>
    <property type="molecule type" value="Transcribed_RNA"/>
</dbReference>
<dbReference type="AlphaFoldDB" id="A0A194APF3"/>
<dbReference type="EMBL" id="GELH01000173">
    <property type="protein sequence ID" value="JAS04099.1"/>
    <property type="molecule type" value="Transcribed_RNA"/>
</dbReference>
<dbReference type="PANTHER" id="PTHR22923:SF116">
    <property type="entry name" value="C1Q DOMAIN-CONTAINING PROTEIN"/>
    <property type="match status" value="1"/>
</dbReference>
<accession>A0A194APF3</accession>
<evidence type="ECO:0000256" key="2">
    <source>
        <dbReference type="ARBA" id="ARBA00022525"/>
    </source>
</evidence>
<dbReference type="InterPro" id="IPR050822">
    <property type="entry name" value="Cerebellin_Synaptic_Org"/>
</dbReference>
<dbReference type="PROSITE" id="PS50871">
    <property type="entry name" value="C1Q"/>
    <property type="match status" value="1"/>
</dbReference>
<evidence type="ECO:0000256" key="4">
    <source>
        <dbReference type="SAM" id="Coils"/>
    </source>
</evidence>
<dbReference type="Gene3D" id="2.60.120.40">
    <property type="match status" value="1"/>
</dbReference>
<evidence type="ECO:0000313" key="7">
    <source>
        <dbReference type="EMBL" id="JAS04098.1"/>
    </source>
</evidence>
<evidence type="ECO:0000256" key="1">
    <source>
        <dbReference type="ARBA" id="ARBA00004613"/>
    </source>
</evidence>
<feature type="signal peptide" evidence="5">
    <location>
        <begin position="1"/>
        <end position="18"/>
    </location>
</feature>
<keyword evidence="4" id="KW-0175">Coiled coil</keyword>
<dbReference type="Pfam" id="PF00386">
    <property type="entry name" value="C1q"/>
    <property type="match status" value="1"/>
</dbReference>
<dbReference type="SUPFAM" id="SSF49842">
    <property type="entry name" value="TNF-like"/>
    <property type="match status" value="1"/>
</dbReference>
<feature type="domain" description="C1q" evidence="6">
    <location>
        <begin position="65"/>
        <end position="210"/>
    </location>
</feature>
<comment type="subcellular location">
    <subcellularLocation>
        <location evidence="1">Secreted</location>
    </subcellularLocation>
</comment>
<dbReference type="InterPro" id="IPR001073">
    <property type="entry name" value="C1q_dom"/>
</dbReference>
<keyword evidence="3 5" id="KW-0732">Signal</keyword>
<dbReference type="GO" id="GO:0005576">
    <property type="term" value="C:extracellular region"/>
    <property type="evidence" value="ECO:0007669"/>
    <property type="project" value="UniProtKB-SubCell"/>
</dbReference>
<proteinExistence type="predicted"/>
<dbReference type="InterPro" id="IPR008983">
    <property type="entry name" value="Tumour_necrosis_fac-like_dom"/>
</dbReference>
<feature type="chain" id="PRO_5013481104" evidence="5">
    <location>
        <begin position="19"/>
        <end position="210"/>
    </location>
</feature>
<keyword evidence="2" id="KW-0964">Secreted</keyword>
<organism evidence="7">
    <name type="scientific">Pinctada fucata</name>
    <name type="common">Akoya pearl oyster</name>
    <name type="synonym">Pinctada imbricata fucata</name>
    <dbReference type="NCBI Taxonomy" id="50426"/>
    <lineage>
        <taxon>Eukaryota</taxon>
        <taxon>Metazoa</taxon>
        <taxon>Spiralia</taxon>
        <taxon>Lophotrochozoa</taxon>
        <taxon>Mollusca</taxon>
        <taxon>Bivalvia</taxon>
        <taxon>Autobranchia</taxon>
        <taxon>Pteriomorphia</taxon>
        <taxon>Pterioida</taxon>
        <taxon>Pterioidea</taxon>
        <taxon>Pteriidae</taxon>
        <taxon>Pinctada</taxon>
    </lineage>
</organism>
<evidence type="ECO:0000256" key="5">
    <source>
        <dbReference type="SAM" id="SignalP"/>
    </source>
</evidence>
<feature type="coiled-coil region" evidence="4">
    <location>
        <begin position="32"/>
        <end position="59"/>
    </location>
</feature>
<sequence length="210" mass="23085">MFISKLILGFVCIPVLYGFLETDGDTALQTQVNNLMSTVTDLKTQLQAALQRINSLETQLDSVPQKSHDVAFYAYMSNDLTNPAQGSTIIFDVAKTNDGGAYDPVHGVFQAPINGSYHFQFIGASPDDSDPGHIMHVFIAKNGMREAYAFFDHNTNHWVQNTAAIVIHLVKGDRVWVEVGEIAGNHMLGGYRAVDSATHTHFSGFLIHSD</sequence>
<protein>
    <submittedName>
        <fullName evidence="7">Putative C1q domain containing protein MgC1q58</fullName>
    </submittedName>
</protein>
<dbReference type="PANTHER" id="PTHR22923">
    <property type="entry name" value="CEREBELLIN-RELATED"/>
    <property type="match status" value="1"/>
</dbReference>
<reference evidence="7" key="1">
    <citation type="submission" date="2016-03" db="EMBL/GenBank/DDBJ databases">
        <authorList>
            <person name="Ploux O."/>
        </authorList>
    </citation>
    <scope>NUCLEOTIDE SEQUENCE</scope>
    <source>
        <tissue evidence="7">Mantle</tissue>
    </source>
</reference>
<evidence type="ECO:0000259" key="6">
    <source>
        <dbReference type="PROSITE" id="PS50871"/>
    </source>
</evidence>